<dbReference type="Gene3D" id="3.80.10.10">
    <property type="entry name" value="Ribonuclease Inhibitor"/>
    <property type="match status" value="2"/>
</dbReference>
<dbReference type="SUPFAM" id="SSF52058">
    <property type="entry name" value="L domain-like"/>
    <property type="match status" value="1"/>
</dbReference>
<dbReference type="Proteomes" id="UP000095780">
    <property type="component" value="Unassembled WGS sequence"/>
</dbReference>
<dbReference type="NCBIfam" id="TIGR02167">
    <property type="entry name" value="Liste_lipo_26"/>
    <property type="match status" value="12"/>
</dbReference>
<dbReference type="AlphaFoldDB" id="A0A174ZVX8"/>
<dbReference type="InterPro" id="IPR005046">
    <property type="entry name" value="DUF285"/>
</dbReference>
<name>A0A174ZVX8_9FIRM</name>
<dbReference type="RefSeq" id="WP_055288114.1">
    <property type="nucleotide sequence ID" value="NZ_CABIXW010000011.1"/>
</dbReference>
<dbReference type="SUPFAM" id="SSF117281">
    <property type="entry name" value="Kelch motif"/>
    <property type="match status" value="1"/>
</dbReference>
<evidence type="ECO:0000256" key="2">
    <source>
        <dbReference type="SAM" id="SignalP"/>
    </source>
</evidence>
<keyword evidence="1 2" id="KW-0732">Signal</keyword>
<sequence>MKRLLKGSLAIASAAVIFAGNMPFTAVNVLADSNETEVIPSIDNTVYTGTWGTCNWTYDNGILTISGGVAEGSKSWDSYKNNIEKIVITGKITFNKETSLYGLFSKMTSLKTIEGLSNLDTSKVTDMDSMFRDCSSLETLDVSGFDTSRVTDMSGMFYECNSLTTLDVSHFDTSKVTRMGSMFHGCSSLETLDVSGFDTSRVTDMDGMFYECRKLQIIDVSKFDTSKVKSMGFMFSYCEGVKTIDVSNFNTENVTIMCNMFQSASQCEVLDVKNFNTSRVTRMDGMFSGCKSITSLDVSNFDTSNVTDMNTMFQSIQCEELDLKNFDTSKVTNMKYMFGNDTKLKKVDVSSFDTSKVIDMRYMFGNTKSLKELDVSSFNTSNVTDMSNMFYLCYKLYNLDISGFDMSKVTKMTEMFNGASLVTIKVPSKLSEDRDTFLKEMKSGMRSGKWIDETANINYDNKASVELSEGHSYKFNPGKMYVMLNMTNTTEGKELAASVKGGAYDYTYKFIMYNPSADKWTLLSDYSSSRSYILNMKGNGERKIYVDVKDALGNVVRTSKTITLTGQEPLTVEASKNETDKQVTFTANATGGSSDYTYKFIVYNKTTGTWGIVQNYSDKNTCTWTKGSAGDRDFYVDVKDSDGNVVRSKAMNVKIESNKPTAVLTPSATVLSTGDKLTLTASTDKTGCTYKFLIYNPATNQWFKLQDFSSKNTCTWTAGSNGTRQFYVDVKDASGNVTRSKVVNVTIGGEGALSVKTTVSANTTKVGDKITFSAEGAGGKAGYTYKMVVYNKTTKTWGLVQNFNANNKITWTAGSAGDRDFYIDVKDADGKVVRSSVMNVKTSN</sequence>
<evidence type="ECO:0000313" key="3">
    <source>
        <dbReference type="EMBL" id="CUQ91495.1"/>
    </source>
</evidence>
<dbReference type="InterPro" id="IPR015915">
    <property type="entry name" value="Kelch-typ_b-propeller"/>
</dbReference>
<dbReference type="Gene3D" id="2.120.10.80">
    <property type="entry name" value="Kelch-type beta propeller"/>
    <property type="match status" value="1"/>
</dbReference>
<feature type="signal peptide" evidence="2">
    <location>
        <begin position="1"/>
        <end position="19"/>
    </location>
</feature>
<dbReference type="EMBL" id="CZBV01000011">
    <property type="protein sequence ID" value="CUQ91495.1"/>
    <property type="molecule type" value="Genomic_DNA"/>
</dbReference>
<protein>
    <submittedName>
        <fullName evidence="3">Triple tyrosine motif-containing protein</fullName>
    </submittedName>
</protein>
<proteinExistence type="predicted"/>
<organism evidence="3 4">
    <name type="scientific">Lachnospira eligens</name>
    <dbReference type="NCBI Taxonomy" id="39485"/>
    <lineage>
        <taxon>Bacteria</taxon>
        <taxon>Bacillati</taxon>
        <taxon>Bacillota</taxon>
        <taxon>Clostridia</taxon>
        <taxon>Lachnospirales</taxon>
        <taxon>Lachnospiraceae</taxon>
        <taxon>Lachnospira</taxon>
    </lineage>
</organism>
<evidence type="ECO:0000256" key="1">
    <source>
        <dbReference type="ARBA" id="ARBA00022729"/>
    </source>
</evidence>
<gene>
    <name evidence="3" type="ORF">ERS852492_02899</name>
</gene>
<reference evidence="3 4" key="1">
    <citation type="submission" date="2015-09" db="EMBL/GenBank/DDBJ databases">
        <authorList>
            <consortium name="Pathogen Informatics"/>
        </authorList>
    </citation>
    <scope>NUCLEOTIDE SEQUENCE [LARGE SCALE GENOMIC DNA]</scope>
    <source>
        <strain evidence="3 4">2789STDY5834878</strain>
    </source>
</reference>
<accession>A0A174ZVX8</accession>
<evidence type="ECO:0000313" key="4">
    <source>
        <dbReference type="Proteomes" id="UP000095780"/>
    </source>
</evidence>
<feature type="chain" id="PRO_5039619352" evidence="2">
    <location>
        <begin position="20"/>
        <end position="844"/>
    </location>
</feature>
<dbReference type="PANTHER" id="PTHR24373">
    <property type="entry name" value="SLIT RELATED LEUCINE-RICH REPEAT NEURONAL PROTEIN"/>
    <property type="match status" value="1"/>
</dbReference>
<dbReference type="Pfam" id="PF03382">
    <property type="entry name" value="DUF285"/>
    <property type="match status" value="3"/>
</dbReference>
<dbReference type="InterPro" id="IPR011889">
    <property type="entry name" value="Liste_lipo_26"/>
</dbReference>
<dbReference type="PANTHER" id="PTHR24373:SF275">
    <property type="entry name" value="TIR DOMAIN-CONTAINING PROTEIN"/>
    <property type="match status" value="1"/>
</dbReference>
<dbReference type="InterPro" id="IPR032675">
    <property type="entry name" value="LRR_dom_sf"/>
</dbReference>
<dbReference type="InterPro" id="IPR050328">
    <property type="entry name" value="Dev_Immune_Receptor"/>
</dbReference>